<dbReference type="InParanoid" id="A0A2H3E681"/>
<keyword evidence="4" id="KW-1185">Reference proteome</keyword>
<dbReference type="EMBL" id="KZ293651">
    <property type="protein sequence ID" value="PBK96073.1"/>
    <property type="molecule type" value="Genomic_DNA"/>
</dbReference>
<organism evidence="3 4">
    <name type="scientific">Armillaria gallica</name>
    <name type="common">Bulbous honey fungus</name>
    <name type="synonym">Armillaria bulbosa</name>
    <dbReference type="NCBI Taxonomy" id="47427"/>
    <lineage>
        <taxon>Eukaryota</taxon>
        <taxon>Fungi</taxon>
        <taxon>Dikarya</taxon>
        <taxon>Basidiomycota</taxon>
        <taxon>Agaricomycotina</taxon>
        <taxon>Agaricomycetes</taxon>
        <taxon>Agaricomycetidae</taxon>
        <taxon>Agaricales</taxon>
        <taxon>Marasmiineae</taxon>
        <taxon>Physalacriaceae</taxon>
        <taxon>Armillaria</taxon>
    </lineage>
</organism>
<dbReference type="FunCoup" id="A0A2H3E681">
    <property type="interactions" value="114"/>
</dbReference>
<evidence type="ECO:0000256" key="1">
    <source>
        <dbReference type="SAM" id="MobiDB-lite"/>
    </source>
</evidence>
<dbReference type="InterPro" id="IPR015158">
    <property type="entry name" value="Bud22_dom"/>
</dbReference>
<dbReference type="AlphaFoldDB" id="A0A2H3E681"/>
<gene>
    <name evidence="3" type="ORF">ARMGADRAFT_1142783</name>
</gene>
<accession>A0A2H3E681</accession>
<proteinExistence type="predicted"/>
<feature type="domain" description="Bud22" evidence="2">
    <location>
        <begin position="210"/>
        <end position="265"/>
    </location>
</feature>
<reference evidence="4" key="1">
    <citation type="journal article" date="2017" name="Nat. Ecol. Evol.">
        <title>Genome expansion and lineage-specific genetic innovations in the forest pathogenic fungi Armillaria.</title>
        <authorList>
            <person name="Sipos G."/>
            <person name="Prasanna A.N."/>
            <person name="Walter M.C."/>
            <person name="O'Connor E."/>
            <person name="Balint B."/>
            <person name="Krizsan K."/>
            <person name="Kiss B."/>
            <person name="Hess J."/>
            <person name="Varga T."/>
            <person name="Slot J."/>
            <person name="Riley R."/>
            <person name="Boka B."/>
            <person name="Rigling D."/>
            <person name="Barry K."/>
            <person name="Lee J."/>
            <person name="Mihaltcheva S."/>
            <person name="LaButti K."/>
            <person name="Lipzen A."/>
            <person name="Waldron R."/>
            <person name="Moloney N.M."/>
            <person name="Sperisen C."/>
            <person name="Kredics L."/>
            <person name="Vagvoelgyi C."/>
            <person name="Patrignani A."/>
            <person name="Fitzpatrick D."/>
            <person name="Nagy I."/>
            <person name="Doyle S."/>
            <person name="Anderson J.B."/>
            <person name="Grigoriev I.V."/>
            <person name="Gueldener U."/>
            <person name="Muensterkoetter M."/>
            <person name="Nagy L.G."/>
        </authorList>
    </citation>
    <scope>NUCLEOTIDE SEQUENCE [LARGE SCALE GENOMIC DNA]</scope>
    <source>
        <strain evidence="4">Ar21-2</strain>
    </source>
</reference>
<evidence type="ECO:0000259" key="2">
    <source>
        <dbReference type="Pfam" id="PF09073"/>
    </source>
</evidence>
<dbReference type="Proteomes" id="UP000217790">
    <property type="component" value="Unassembled WGS sequence"/>
</dbReference>
<dbReference type="STRING" id="47427.A0A2H3E681"/>
<name>A0A2H3E681_ARMGA</name>
<dbReference type="OrthoDB" id="3364872at2759"/>
<feature type="region of interest" description="Disordered" evidence="1">
    <location>
        <begin position="218"/>
        <end position="238"/>
    </location>
</feature>
<protein>
    <recommendedName>
        <fullName evidence="2">Bud22 domain-containing protein</fullName>
    </recommendedName>
</protein>
<evidence type="ECO:0000313" key="4">
    <source>
        <dbReference type="Proteomes" id="UP000217790"/>
    </source>
</evidence>
<sequence>MYKRSDPAKKTLLSELAQLTLYNLYDGDYGKGFEVMGGHGIQQSSMDGLLRDAGISYNTGSLACTVIEKRGMKCKRNEAAKHQDLKEAKKVVPDLILLNSFFKTKNEDHSQITECKSELDELKVILILTRTALWSKLLKDKILSGNKHVQATVSDQLQSNLLGRRTKVQSHILSSKVLTVEIASIIEPLRKMTKVEVEAGEDAHKKYSTVGFIKGNEDSDWSESDTKVGDIKQKKNRRDQWARQVILEKYEKNANHKKQEAATEAGRKR</sequence>
<evidence type="ECO:0000313" key="3">
    <source>
        <dbReference type="EMBL" id="PBK96073.1"/>
    </source>
</evidence>
<feature type="compositionally biased region" description="Basic and acidic residues" evidence="1">
    <location>
        <begin position="224"/>
        <end position="238"/>
    </location>
</feature>
<dbReference type="Pfam" id="PF09073">
    <property type="entry name" value="BUD22"/>
    <property type="match status" value="1"/>
</dbReference>